<dbReference type="EMBL" id="JAVIJP010000066">
    <property type="protein sequence ID" value="KAL3621261.1"/>
    <property type="molecule type" value="Genomic_DNA"/>
</dbReference>
<dbReference type="SMART" id="SM00382">
    <property type="entry name" value="AAA"/>
    <property type="match status" value="1"/>
</dbReference>
<feature type="domain" description="AAA+ ATPase" evidence="7">
    <location>
        <begin position="253"/>
        <end position="393"/>
    </location>
</feature>
<evidence type="ECO:0000256" key="1">
    <source>
        <dbReference type="ARBA" id="ARBA00001946"/>
    </source>
</evidence>
<keyword evidence="9" id="KW-1185">Reference proteome</keyword>
<keyword evidence="4" id="KW-0460">Magnesium</keyword>
<organism evidence="8 9">
    <name type="scientific">Castilleja foliolosa</name>
    <dbReference type="NCBI Taxonomy" id="1961234"/>
    <lineage>
        <taxon>Eukaryota</taxon>
        <taxon>Viridiplantae</taxon>
        <taxon>Streptophyta</taxon>
        <taxon>Embryophyta</taxon>
        <taxon>Tracheophyta</taxon>
        <taxon>Spermatophyta</taxon>
        <taxon>Magnoliopsida</taxon>
        <taxon>eudicotyledons</taxon>
        <taxon>Gunneridae</taxon>
        <taxon>Pentapetalae</taxon>
        <taxon>asterids</taxon>
        <taxon>lamiids</taxon>
        <taxon>Lamiales</taxon>
        <taxon>Orobanchaceae</taxon>
        <taxon>Pedicularideae</taxon>
        <taxon>Castillejinae</taxon>
        <taxon>Castilleja</taxon>
    </lineage>
</organism>
<dbReference type="Gene3D" id="3.40.50.300">
    <property type="entry name" value="P-loop containing nucleotide triphosphate hydrolases"/>
    <property type="match status" value="1"/>
</dbReference>
<evidence type="ECO:0000313" key="8">
    <source>
        <dbReference type="EMBL" id="KAL3621261.1"/>
    </source>
</evidence>
<dbReference type="Pfam" id="PF25568">
    <property type="entry name" value="AAA_lid_At3g28540"/>
    <property type="match status" value="1"/>
</dbReference>
<dbReference type="Pfam" id="PF14363">
    <property type="entry name" value="AAA_assoc"/>
    <property type="match status" value="1"/>
</dbReference>
<dbReference type="InterPro" id="IPR027417">
    <property type="entry name" value="P-loop_NTPase"/>
</dbReference>
<evidence type="ECO:0000259" key="7">
    <source>
        <dbReference type="SMART" id="SM00382"/>
    </source>
</evidence>
<dbReference type="Proteomes" id="UP001632038">
    <property type="component" value="Unassembled WGS sequence"/>
</dbReference>
<dbReference type="InterPro" id="IPR025753">
    <property type="entry name" value="AAA_N_dom"/>
</dbReference>
<dbReference type="GO" id="GO:0005524">
    <property type="term" value="F:ATP binding"/>
    <property type="evidence" value="ECO:0007669"/>
    <property type="project" value="UniProtKB-KW"/>
</dbReference>
<dbReference type="Gene3D" id="6.10.280.40">
    <property type="match status" value="1"/>
</dbReference>
<dbReference type="PROSITE" id="PS00674">
    <property type="entry name" value="AAA"/>
    <property type="match status" value="1"/>
</dbReference>
<dbReference type="SUPFAM" id="SSF52540">
    <property type="entry name" value="P-loop containing nucleoside triphosphate hydrolases"/>
    <property type="match status" value="1"/>
</dbReference>
<comment type="catalytic activity">
    <reaction evidence="5">
        <text>ATP + H2O = ADP + phosphate + H(+)</text>
        <dbReference type="Rhea" id="RHEA:13065"/>
        <dbReference type="ChEBI" id="CHEBI:15377"/>
        <dbReference type="ChEBI" id="CHEBI:15378"/>
        <dbReference type="ChEBI" id="CHEBI:30616"/>
        <dbReference type="ChEBI" id="CHEBI:43474"/>
        <dbReference type="ChEBI" id="CHEBI:456216"/>
    </reaction>
</comment>
<comment type="caution">
    <text evidence="8">The sequence shown here is derived from an EMBL/GenBank/DDBJ whole genome shotgun (WGS) entry which is preliminary data.</text>
</comment>
<dbReference type="InterPro" id="IPR050747">
    <property type="entry name" value="Mitochondrial_chaperone_BCS1"/>
</dbReference>
<comment type="cofactor">
    <cofactor evidence="1">
        <name>Mg(2+)</name>
        <dbReference type="ChEBI" id="CHEBI:18420"/>
    </cofactor>
</comment>
<dbReference type="Pfam" id="PF00004">
    <property type="entry name" value="AAA"/>
    <property type="match status" value="1"/>
</dbReference>
<dbReference type="PANTHER" id="PTHR23070">
    <property type="entry name" value="BCS1 AAA-TYPE ATPASE"/>
    <property type="match status" value="1"/>
</dbReference>
<keyword evidence="6" id="KW-0067">ATP-binding</keyword>
<keyword evidence="6" id="KW-0547">Nucleotide-binding</keyword>
<evidence type="ECO:0000256" key="6">
    <source>
        <dbReference type="RuleBase" id="RU003651"/>
    </source>
</evidence>
<evidence type="ECO:0000256" key="2">
    <source>
        <dbReference type="ARBA" id="ARBA00007448"/>
    </source>
</evidence>
<dbReference type="AlphaFoldDB" id="A0ABD3BUU2"/>
<sequence>MYSKFKLPSAKSLISTVASLAATAMLVQSVARDFIPHDLTHLFYTKARQYFTTIFTNDITLVIDEYEGLVMNQLFDASKLYISTITGATNRKFRVSLPEKENQIHVSVNGNEVVTDFFRGSQLKWSLVELTSQSRHIPYEDDHHSTTVKSKVRYLELTFHKMHKNTVIDEYLPYIMERWRAAKEEKKKLKLYTLGGENGFFMHGRGQWESVNLDHPSIFETLAMDGEIKNTIIDDLDRFVKRRELYRKVGKAWKRGYLLFGPPGTGKSSLIAAMANYLKFDVYDLELTGVRCNSDLRKLLIATGNRSILVVEDIDVSIDLSDRDSITKDPMMHRYGPEPKVTLSGLLNFIDGLWSSCGDERIIVFTTNHKDKLDPALLRPGRMDVHIHMSYCTPCGFKLLANNYLGPITDQNPLVIEAELLIASSKLTPAEVGEQLLKSDDPEIALKGLIKFLEHKNKKETDKENKDIKMKNDTNGVKGLLVKAKTSAVDGLRILIGFLEGKIGTENMDDSDSSSSGN</sequence>
<evidence type="ECO:0000256" key="5">
    <source>
        <dbReference type="ARBA" id="ARBA00049360"/>
    </source>
</evidence>
<proteinExistence type="inferred from homology"/>
<evidence type="ECO:0000313" key="9">
    <source>
        <dbReference type="Proteomes" id="UP001632038"/>
    </source>
</evidence>
<dbReference type="CDD" id="cd19510">
    <property type="entry name" value="RecA-like_BCS1"/>
    <property type="match status" value="1"/>
</dbReference>
<dbReference type="InterPro" id="IPR003959">
    <property type="entry name" value="ATPase_AAA_core"/>
</dbReference>
<name>A0ABD3BUU2_9LAMI</name>
<gene>
    <name evidence="8" type="ORF">CASFOL_036173</name>
</gene>
<evidence type="ECO:0000256" key="4">
    <source>
        <dbReference type="ARBA" id="ARBA00022842"/>
    </source>
</evidence>
<evidence type="ECO:0000256" key="3">
    <source>
        <dbReference type="ARBA" id="ARBA00022801"/>
    </source>
</evidence>
<protein>
    <recommendedName>
        <fullName evidence="7">AAA+ ATPase domain-containing protein</fullName>
    </recommendedName>
</protein>
<dbReference type="InterPro" id="IPR058017">
    <property type="entry name" value="At3g28540-like_C"/>
</dbReference>
<accession>A0ABD3BUU2</accession>
<dbReference type="InterPro" id="IPR003593">
    <property type="entry name" value="AAA+_ATPase"/>
</dbReference>
<comment type="similarity">
    <text evidence="2">Belongs to the AAA ATPase family. BCS1 subfamily.</text>
</comment>
<reference evidence="9" key="1">
    <citation type="journal article" date="2024" name="IScience">
        <title>Strigolactones Initiate the Formation of Haustorium-like Structures in Castilleja.</title>
        <authorList>
            <person name="Buerger M."/>
            <person name="Peterson D."/>
            <person name="Chory J."/>
        </authorList>
    </citation>
    <scope>NUCLEOTIDE SEQUENCE [LARGE SCALE GENOMIC DNA]</scope>
</reference>
<dbReference type="InterPro" id="IPR003960">
    <property type="entry name" value="ATPase_AAA_CS"/>
</dbReference>
<dbReference type="GO" id="GO:0016787">
    <property type="term" value="F:hydrolase activity"/>
    <property type="evidence" value="ECO:0007669"/>
    <property type="project" value="UniProtKB-KW"/>
</dbReference>
<dbReference type="GO" id="GO:0006950">
    <property type="term" value="P:response to stress"/>
    <property type="evidence" value="ECO:0007669"/>
    <property type="project" value="UniProtKB-ARBA"/>
</dbReference>
<keyword evidence="3" id="KW-0378">Hydrolase</keyword>